<dbReference type="InterPro" id="IPR054189">
    <property type="entry name" value="DUF6894"/>
</dbReference>
<evidence type="ECO:0000313" key="3">
    <source>
        <dbReference type="Proteomes" id="UP000199184"/>
    </source>
</evidence>
<dbReference type="Proteomes" id="UP000199184">
    <property type="component" value="Unassembled WGS sequence"/>
</dbReference>
<evidence type="ECO:0000259" key="1">
    <source>
        <dbReference type="Pfam" id="PF21834"/>
    </source>
</evidence>
<keyword evidence="3" id="KW-1185">Reference proteome</keyword>
<feature type="domain" description="DUF6894" evidence="1">
    <location>
        <begin position="5"/>
        <end position="70"/>
    </location>
</feature>
<evidence type="ECO:0000313" key="2">
    <source>
        <dbReference type="EMBL" id="SCB17818.1"/>
    </source>
</evidence>
<protein>
    <recommendedName>
        <fullName evidence="1">DUF6894 domain-containing protein</fullName>
    </recommendedName>
</protein>
<dbReference type="AlphaFoldDB" id="A0A1C3UQS4"/>
<proteinExistence type="predicted"/>
<organism evidence="2 3">
    <name type="scientific">Bradyrhizobium shewense</name>
    <dbReference type="NCBI Taxonomy" id="1761772"/>
    <lineage>
        <taxon>Bacteria</taxon>
        <taxon>Pseudomonadati</taxon>
        <taxon>Pseudomonadota</taxon>
        <taxon>Alphaproteobacteria</taxon>
        <taxon>Hyphomicrobiales</taxon>
        <taxon>Nitrobacteraceae</taxon>
        <taxon>Bradyrhizobium</taxon>
    </lineage>
</organism>
<dbReference type="Pfam" id="PF21834">
    <property type="entry name" value="DUF6894"/>
    <property type="match status" value="1"/>
</dbReference>
<reference evidence="3" key="1">
    <citation type="submission" date="2016-08" db="EMBL/GenBank/DDBJ databases">
        <authorList>
            <person name="Varghese N."/>
            <person name="Submissions Spin"/>
        </authorList>
    </citation>
    <scope>NUCLEOTIDE SEQUENCE [LARGE SCALE GENOMIC DNA]</scope>
    <source>
        <strain evidence="3">ERR11</strain>
    </source>
</reference>
<dbReference type="RefSeq" id="WP_091954572.1">
    <property type="nucleotide sequence ID" value="NZ_FMAI01000002.1"/>
</dbReference>
<dbReference type="EMBL" id="FMAI01000002">
    <property type="protein sequence ID" value="SCB17818.1"/>
    <property type="molecule type" value="Genomic_DNA"/>
</dbReference>
<accession>A0A1C3UQS4</accession>
<gene>
    <name evidence="2" type="ORF">GA0061098_1002308</name>
</gene>
<name>A0A1C3UQS4_9BRAD</name>
<sequence>MTQVYFHCSNTKKVFVDRRGAVVDDLAEARDHATRVVQSLTSERSLEDWRDWVLHVSDDRGDELFVVPFASVLGKPN</sequence>